<keyword evidence="2" id="KW-1185">Reference proteome</keyword>
<accession>A0A8S4SMD2</accession>
<dbReference type="Proteomes" id="UP000838756">
    <property type="component" value="Unassembled WGS sequence"/>
</dbReference>
<evidence type="ECO:0000313" key="2">
    <source>
        <dbReference type="Proteomes" id="UP000838756"/>
    </source>
</evidence>
<reference evidence="1" key="1">
    <citation type="submission" date="2022-03" db="EMBL/GenBank/DDBJ databases">
        <authorList>
            <person name="Lindestad O."/>
        </authorList>
    </citation>
    <scope>NUCLEOTIDE SEQUENCE</scope>
</reference>
<evidence type="ECO:0000313" key="1">
    <source>
        <dbReference type="EMBL" id="CAH2268759.1"/>
    </source>
</evidence>
<gene>
    <name evidence="1" type="primary">jg23782</name>
    <name evidence="1" type="ORF">PAEG_LOCUS27084</name>
</gene>
<proteinExistence type="predicted"/>
<organism evidence="1 2">
    <name type="scientific">Pararge aegeria aegeria</name>
    <dbReference type="NCBI Taxonomy" id="348720"/>
    <lineage>
        <taxon>Eukaryota</taxon>
        <taxon>Metazoa</taxon>
        <taxon>Ecdysozoa</taxon>
        <taxon>Arthropoda</taxon>
        <taxon>Hexapoda</taxon>
        <taxon>Insecta</taxon>
        <taxon>Pterygota</taxon>
        <taxon>Neoptera</taxon>
        <taxon>Endopterygota</taxon>
        <taxon>Lepidoptera</taxon>
        <taxon>Glossata</taxon>
        <taxon>Ditrysia</taxon>
        <taxon>Papilionoidea</taxon>
        <taxon>Nymphalidae</taxon>
        <taxon>Satyrinae</taxon>
        <taxon>Satyrini</taxon>
        <taxon>Parargina</taxon>
        <taxon>Pararge</taxon>
    </lineage>
</organism>
<comment type="caution">
    <text evidence="1">The sequence shown here is derived from an EMBL/GenBank/DDBJ whole genome shotgun (WGS) entry which is preliminary data.</text>
</comment>
<sequence>MRLSNICLARMLYYCRHIARDNASSMENLMITVRPAVYFPYSIACVRLRKVTEIGRLRRHSPLGRRPTYPARVRQRQKTLLTWRQHEWIDVFHVENSSLEFIYVKIRVISLRPSSGCTSTMKDIKDGF</sequence>
<dbReference type="EMBL" id="CAKXAJ010026465">
    <property type="protein sequence ID" value="CAH2268759.1"/>
    <property type="molecule type" value="Genomic_DNA"/>
</dbReference>
<protein>
    <submittedName>
        <fullName evidence="1">Jg23782 protein</fullName>
    </submittedName>
</protein>
<name>A0A8S4SMD2_9NEOP</name>
<dbReference type="AlphaFoldDB" id="A0A8S4SMD2"/>